<name>A0A8J5QFU2_9ASCO</name>
<dbReference type="GeneID" id="73472427"/>
<proteinExistence type="predicted"/>
<dbReference type="InterPro" id="IPR001619">
    <property type="entry name" value="Sec1-like"/>
</dbReference>
<dbReference type="RefSeq" id="XP_049261043.1">
    <property type="nucleotide sequence ID" value="XM_049409714.1"/>
</dbReference>
<organism evidence="1 2">
    <name type="scientific">[Candida] subhashii</name>
    <dbReference type="NCBI Taxonomy" id="561895"/>
    <lineage>
        <taxon>Eukaryota</taxon>
        <taxon>Fungi</taxon>
        <taxon>Dikarya</taxon>
        <taxon>Ascomycota</taxon>
        <taxon>Saccharomycotina</taxon>
        <taxon>Pichiomycetes</taxon>
        <taxon>Debaryomycetaceae</taxon>
        <taxon>Spathaspora</taxon>
    </lineage>
</organism>
<dbReference type="OrthoDB" id="10266265at2759"/>
<dbReference type="PIRSF" id="PIRSF005715">
    <property type="entry name" value="VPS45_Sec1"/>
    <property type="match status" value="1"/>
</dbReference>
<keyword evidence="2" id="KW-1185">Reference proteome</keyword>
<dbReference type="GO" id="GO:0016192">
    <property type="term" value="P:vesicle-mediated transport"/>
    <property type="evidence" value="ECO:0007669"/>
    <property type="project" value="InterPro"/>
</dbReference>
<gene>
    <name evidence="1" type="ORF">J8A68_005627</name>
</gene>
<comment type="caution">
    <text evidence="1">The sequence shown here is derived from an EMBL/GenBank/DDBJ whole genome shotgun (WGS) entry which is preliminary data.</text>
</comment>
<dbReference type="AlphaFoldDB" id="A0A8J5QFU2"/>
<dbReference type="PANTHER" id="PTHR11679">
    <property type="entry name" value="VESICLE PROTEIN SORTING-ASSOCIATED"/>
    <property type="match status" value="1"/>
</dbReference>
<accession>A0A8J5QFU2</accession>
<protein>
    <submittedName>
        <fullName evidence="1">VPS45</fullName>
    </submittedName>
</protein>
<dbReference type="Pfam" id="PF00995">
    <property type="entry name" value="Sec1"/>
    <property type="match status" value="1"/>
</dbReference>
<evidence type="ECO:0000313" key="1">
    <source>
        <dbReference type="EMBL" id="KAG7660810.1"/>
    </source>
</evidence>
<reference evidence="1 2" key="1">
    <citation type="journal article" date="2021" name="DNA Res.">
        <title>Genome analysis of Candida subhashii reveals its hybrid nature and dual mitochondrial genome conformations.</title>
        <authorList>
            <person name="Mixao V."/>
            <person name="Hegedusova E."/>
            <person name="Saus E."/>
            <person name="Pryszcz L.P."/>
            <person name="Cillingova A."/>
            <person name="Nosek J."/>
            <person name="Gabaldon T."/>
        </authorList>
    </citation>
    <scope>NUCLEOTIDE SEQUENCE [LARGE SCALE GENOMIC DNA]</scope>
    <source>
        <strain evidence="1 2">CBS 10753</strain>
    </source>
</reference>
<dbReference type="Proteomes" id="UP000694255">
    <property type="component" value="Unassembled WGS sequence"/>
</dbReference>
<sequence length="629" mass="71583">MTLSLLQVKDSYFNKIFSPSTTTNAKSNTAGGTLTSNVKAKVLLLDKHTTSIISMCFTQSQLLANDIILIELIESQSQLATMKHLNCIVYIHPCKESIQYLNSELHSPHFGKYQLYLNNCISKNQIESIAEADEFEVIEKVMEIFQDYLIVNDNLYLIEKPITGILKINPAIEESNRLISLLLSLKKTPIIKYESNSLDLKRLSSEILYNINSNSNNNLFDDLNRNSDVAPILLLLDRKNDPITPLLSPWTYQSMIHEFVGISKNIVQLPDTKEQIILSEESDKFYREAMYLNYGDLTEKFQKYVEEYKTQTKQSSLDNLKTQNLVELKQLLTKFPQYRKLSENILKHLNLLSEIDKQISNQSLWEVGELQQDLACGSGESNHSELKSKLMEILESNKTNTINKIKLILLYSIRFHNNPQELSLFISKLNNPTYTNPLPTSAQNELMKRFKTLFSSAISSTHHKSDNQPVLKNIFAKKNIQSLFNRDSNNSGNDNIYLQYTPRLNDILNDLINPNTDSSGHRSSSQFLSTLVPDTVRRQYGNSVGNGGGGDVQDIIIYIKGGVTYEEARVIQEIGQVNKKVHLIIGGDDKILNSNTWISSLYELVSHESDDDEGDGLRIDRQAQLREIL</sequence>
<evidence type="ECO:0000313" key="2">
    <source>
        <dbReference type="Proteomes" id="UP000694255"/>
    </source>
</evidence>
<dbReference type="EMBL" id="JAGSYN010000273">
    <property type="protein sequence ID" value="KAG7660810.1"/>
    <property type="molecule type" value="Genomic_DNA"/>
</dbReference>